<organism evidence="8 9">
    <name type="scientific">Fuerstiella marisgermanici</name>
    <dbReference type="NCBI Taxonomy" id="1891926"/>
    <lineage>
        <taxon>Bacteria</taxon>
        <taxon>Pseudomonadati</taxon>
        <taxon>Planctomycetota</taxon>
        <taxon>Planctomycetia</taxon>
        <taxon>Planctomycetales</taxon>
        <taxon>Planctomycetaceae</taxon>
        <taxon>Fuerstiella</taxon>
    </lineage>
</organism>
<dbReference type="PANTHER" id="PTHR43478">
    <property type="entry name" value="NA+/H+ ANTIPORTER-RELATED"/>
    <property type="match status" value="1"/>
</dbReference>
<evidence type="ECO:0000256" key="2">
    <source>
        <dbReference type="ARBA" id="ARBA00022475"/>
    </source>
</evidence>
<feature type="transmembrane region" description="Helical" evidence="6">
    <location>
        <begin position="208"/>
        <end position="228"/>
    </location>
</feature>
<keyword evidence="4 6" id="KW-1133">Transmembrane helix</keyword>
<feature type="transmembrane region" description="Helical" evidence="6">
    <location>
        <begin position="303"/>
        <end position="325"/>
    </location>
</feature>
<comment type="subcellular location">
    <subcellularLocation>
        <location evidence="1">Cell membrane</location>
        <topology evidence="1">Multi-pass membrane protein</topology>
    </subcellularLocation>
</comment>
<gene>
    <name evidence="8" type="ORF">Fuma_00943</name>
</gene>
<feature type="transmembrane region" description="Helical" evidence="6">
    <location>
        <begin position="38"/>
        <end position="56"/>
    </location>
</feature>
<evidence type="ECO:0000313" key="9">
    <source>
        <dbReference type="Proteomes" id="UP000187735"/>
    </source>
</evidence>
<dbReference type="Pfam" id="PF03553">
    <property type="entry name" value="Na_H_antiporter"/>
    <property type="match status" value="1"/>
</dbReference>
<dbReference type="Proteomes" id="UP000187735">
    <property type="component" value="Chromosome"/>
</dbReference>
<evidence type="ECO:0000313" key="8">
    <source>
        <dbReference type="EMBL" id="APZ91355.1"/>
    </source>
</evidence>
<evidence type="ECO:0000256" key="3">
    <source>
        <dbReference type="ARBA" id="ARBA00022692"/>
    </source>
</evidence>
<dbReference type="STRING" id="1891926.Fuma_00943"/>
<sequence length="541" mass="56736">MPNDPGTIQTMIELYPWLRLAPPVAAITLAVAFKDVNFALLLAVLCGCLLLADFNLSATVDGLCDLFVNVVADADHASVILFTILLGAMIGLMNDSGGTDAVVNRIAAYANTRRKGQVLTWLAGVVVFFDDYANTMLIGGSVRPLTDRLKISRAKLAFLIDATAAPIAGLALSTWTAFEIDQVQLGITEAGMTAAAGEVFLATMPYRIYPIVAIIIVGTIAFSGRDFGPMLKAERRCLQADSHEQNKGDKVKTGSMWTAIIPVGVLIATVVGLLFRYYWLGTSESGTELSTGEGNAWWAEVDAYRLLLVTALSASTAAVICGISIGKMTLAEASESWANGITSMIPAIIVLVLAWAVNSVCSGDNLNTAAYIISLIGESVRGEFLPVIAFITAGAMAVAIGSSFTTMGLLIPLFIPLSNAVLGNGPDGLCANDPVFLATIGAILAGAIFGDHCSPISDTTVLSSAAAGCNHLDHVGTQLPYAMLIAACSLLFGYLPIGFGLPWWVALPLSTAMCIGAILVFGTEPTEEAETLESRLAAKSE</sequence>
<dbReference type="PANTHER" id="PTHR43478:SF1">
    <property type="entry name" value="NA+_H+ ANTIPORTER NHAC-LIKE C-TERMINAL DOMAIN-CONTAINING PROTEIN"/>
    <property type="match status" value="1"/>
</dbReference>
<name>A0A1P8WBC4_9PLAN</name>
<evidence type="ECO:0000256" key="4">
    <source>
        <dbReference type="ARBA" id="ARBA00022989"/>
    </source>
</evidence>
<feature type="transmembrane region" description="Helical" evidence="6">
    <location>
        <begin position="479"/>
        <end position="497"/>
    </location>
</feature>
<accession>A0A1P8WBC4</accession>
<evidence type="ECO:0000256" key="6">
    <source>
        <dbReference type="SAM" id="Phobius"/>
    </source>
</evidence>
<dbReference type="KEGG" id="fmr:Fuma_00943"/>
<dbReference type="GO" id="GO:0005886">
    <property type="term" value="C:plasma membrane"/>
    <property type="evidence" value="ECO:0007669"/>
    <property type="project" value="UniProtKB-SubCell"/>
</dbReference>
<keyword evidence="9" id="KW-1185">Reference proteome</keyword>
<feature type="domain" description="Na+/H+ antiporter NhaC-like C-terminal" evidence="7">
    <location>
        <begin position="173"/>
        <end position="491"/>
    </location>
</feature>
<feature type="transmembrane region" description="Helical" evidence="6">
    <location>
        <begin position="14"/>
        <end position="33"/>
    </location>
</feature>
<feature type="transmembrane region" description="Helical" evidence="6">
    <location>
        <begin position="387"/>
        <end position="415"/>
    </location>
</feature>
<dbReference type="AlphaFoldDB" id="A0A1P8WBC4"/>
<dbReference type="InterPro" id="IPR018461">
    <property type="entry name" value="Na/H_Antiport_NhaC-like_C"/>
</dbReference>
<keyword evidence="3 6" id="KW-0812">Transmembrane</keyword>
<keyword evidence="5 6" id="KW-0472">Membrane</keyword>
<feature type="transmembrane region" description="Helical" evidence="6">
    <location>
        <begin position="76"/>
        <end position="93"/>
    </location>
</feature>
<evidence type="ECO:0000256" key="5">
    <source>
        <dbReference type="ARBA" id="ARBA00023136"/>
    </source>
</evidence>
<feature type="transmembrane region" description="Helical" evidence="6">
    <location>
        <begin position="337"/>
        <end position="357"/>
    </location>
</feature>
<dbReference type="OrthoDB" id="9762978at2"/>
<keyword evidence="2" id="KW-1003">Cell membrane</keyword>
<evidence type="ECO:0000256" key="1">
    <source>
        <dbReference type="ARBA" id="ARBA00004651"/>
    </source>
</evidence>
<feature type="transmembrane region" description="Helical" evidence="6">
    <location>
        <begin position="256"/>
        <end position="279"/>
    </location>
</feature>
<protein>
    <submittedName>
        <fullName evidence="8">Na+/H+ antiporter NhaC</fullName>
    </submittedName>
</protein>
<reference evidence="8 9" key="1">
    <citation type="journal article" date="2016" name="Front. Microbiol.">
        <title>Fuerstia marisgermanicae gen. nov., sp. nov., an Unusual Member of the Phylum Planctomycetes from the German Wadden Sea.</title>
        <authorList>
            <person name="Kohn T."/>
            <person name="Heuer A."/>
            <person name="Jogler M."/>
            <person name="Vollmers J."/>
            <person name="Boedeker C."/>
            <person name="Bunk B."/>
            <person name="Rast P."/>
            <person name="Borchert D."/>
            <person name="Glockner I."/>
            <person name="Freese H.M."/>
            <person name="Klenk H.P."/>
            <person name="Overmann J."/>
            <person name="Kaster A.K."/>
            <person name="Rohde M."/>
            <person name="Wiegand S."/>
            <person name="Jogler C."/>
        </authorList>
    </citation>
    <scope>NUCLEOTIDE SEQUENCE [LARGE SCALE GENOMIC DNA]</scope>
    <source>
        <strain evidence="8 9">NH11</strain>
    </source>
</reference>
<proteinExistence type="predicted"/>
<feature type="transmembrane region" description="Helical" evidence="6">
    <location>
        <begin position="156"/>
        <end position="178"/>
    </location>
</feature>
<dbReference type="RefSeq" id="WP_077023129.1">
    <property type="nucleotide sequence ID" value="NZ_CP017641.1"/>
</dbReference>
<evidence type="ECO:0000259" key="7">
    <source>
        <dbReference type="Pfam" id="PF03553"/>
    </source>
</evidence>
<dbReference type="EMBL" id="CP017641">
    <property type="protein sequence ID" value="APZ91355.1"/>
    <property type="molecule type" value="Genomic_DNA"/>
</dbReference>